<dbReference type="PANTHER" id="PTHR22838">
    <property type="entry name" value="WD REPEAT PROTEIN 26-RELATED"/>
    <property type="match status" value="1"/>
</dbReference>
<gene>
    <name evidence="4" type="ORF">D7Z94_15750</name>
</gene>
<feature type="domain" description="Anaphase-promoting complex subunit 4-like WD40" evidence="3">
    <location>
        <begin position="40"/>
        <end position="103"/>
    </location>
</feature>
<evidence type="ECO:0000313" key="4">
    <source>
        <dbReference type="EMBL" id="RKN79735.1"/>
    </source>
</evidence>
<dbReference type="AlphaFoldDB" id="A0A3B0C0W7"/>
<sequence>MISFLMPLSLRLPLPLNQINKIDMIEANVKTWFLFLILILTWNKAYQQTEDKKTIWTVAWSPNGKYIAAGGNQDVLQLFDGKTFELIKTYPVKAVQLSRIKWHPFKNMLAIITQSRTIKARILDLDKEVWIDLQGIESSFRGLDWNYTGNLLAVSEFEAAVSVYKIDGTLVSRFLADPKAVAGLDWHPSKNIMVTVGSQIGIYSHLGDTIKTFWPRLEEAFLLCVEWHVSGDFFVVGDYGDLKNAKDKMVQFWNMEGTKRNEIKGSTVEYRNIR</sequence>
<dbReference type="InterPro" id="IPR051350">
    <property type="entry name" value="WD_repeat-ST_regulator"/>
</dbReference>
<evidence type="ECO:0000256" key="1">
    <source>
        <dbReference type="ARBA" id="ARBA00022574"/>
    </source>
</evidence>
<dbReference type="EMBL" id="RBCJ01000003">
    <property type="protein sequence ID" value="RKN79735.1"/>
    <property type="molecule type" value="Genomic_DNA"/>
</dbReference>
<dbReference type="Pfam" id="PF12894">
    <property type="entry name" value="ANAPC4_WD40"/>
    <property type="match status" value="1"/>
</dbReference>
<proteinExistence type="predicted"/>
<keyword evidence="1" id="KW-0853">WD repeat</keyword>
<organism evidence="4 5">
    <name type="scientific">Ulvibacterium marinum</name>
    <dbReference type="NCBI Taxonomy" id="2419782"/>
    <lineage>
        <taxon>Bacteria</taxon>
        <taxon>Pseudomonadati</taxon>
        <taxon>Bacteroidota</taxon>
        <taxon>Flavobacteriia</taxon>
        <taxon>Flavobacteriales</taxon>
        <taxon>Flavobacteriaceae</taxon>
        <taxon>Ulvibacterium</taxon>
    </lineage>
</organism>
<dbReference type="InterPro" id="IPR001680">
    <property type="entry name" value="WD40_rpt"/>
</dbReference>
<dbReference type="Proteomes" id="UP000276603">
    <property type="component" value="Unassembled WGS sequence"/>
</dbReference>
<evidence type="ECO:0000259" key="3">
    <source>
        <dbReference type="Pfam" id="PF12894"/>
    </source>
</evidence>
<keyword evidence="5" id="KW-1185">Reference proteome</keyword>
<dbReference type="InterPro" id="IPR024977">
    <property type="entry name" value="Apc4-like_WD40_dom"/>
</dbReference>
<dbReference type="PANTHER" id="PTHR22838:SF0">
    <property type="entry name" value="WD REPEAT-CONTAINING PROTEIN 26"/>
    <property type="match status" value="1"/>
</dbReference>
<dbReference type="SMART" id="SM00320">
    <property type="entry name" value="WD40"/>
    <property type="match status" value="4"/>
</dbReference>
<evidence type="ECO:0000256" key="2">
    <source>
        <dbReference type="ARBA" id="ARBA00022737"/>
    </source>
</evidence>
<accession>A0A3B0C0W7</accession>
<dbReference type="SUPFAM" id="SSF101898">
    <property type="entry name" value="NHL repeat"/>
    <property type="match status" value="1"/>
</dbReference>
<keyword evidence="2" id="KW-0677">Repeat</keyword>
<reference evidence="4 5" key="1">
    <citation type="submission" date="2018-10" db="EMBL/GenBank/DDBJ databases">
        <title>Ulvibacterium marinum gen. nov., sp. nov., a novel marine bacterium of the family Flavobacteriaceae, isolated from a culture of the green alga Ulva prolifera.</title>
        <authorList>
            <person name="Zhang Z."/>
        </authorList>
    </citation>
    <scope>NUCLEOTIDE SEQUENCE [LARGE SCALE GENOMIC DNA]</scope>
    <source>
        <strain evidence="4 5">CCMM003</strain>
    </source>
</reference>
<evidence type="ECO:0000313" key="5">
    <source>
        <dbReference type="Proteomes" id="UP000276603"/>
    </source>
</evidence>
<protein>
    <submittedName>
        <fullName evidence="4">WD40 repeat domain-containing protein</fullName>
    </submittedName>
</protein>
<dbReference type="Gene3D" id="2.130.10.10">
    <property type="entry name" value="YVTN repeat-like/Quinoprotein amine dehydrogenase"/>
    <property type="match status" value="1"/>
</dbReference>
<comment type="caution">
    <text evidence="4">The sequence shown here is derived from an EMBL/GenBank/DDBJ whole genome shotgun (WGS) entry which is preliminary data.</text>
</comment>
<name>A0A3B0C0W7_9FLAO</name>
<dbReference type="InterPro" id="IPR015943">
    <property type="entry name" value="WD40/YVTN_repeat-like_dom_sf"/>
</dbReference>